<dbReference type="Pfam" id="PF00990">
    <property type="entry name" value="GGDEF"/>
    <property type="match status" value="1"/>
</dbReference>
<comment type="caution">
    <text evidence="4">The sequence shown here is derived from an EMBL/GenBank/DDBJ whole genome shotgun (WGS) entry which is preliminary data.</text>
</comment>
<organism evidence="4 5">
    <name type="scientific">Tritonibacter litoralis</name>
    <dbReference type="NCBI Taxonomy" id="2662264"/>
    <lineage>
        <taxon>Bacteria</taxon>
        <taxon>Pseudomonadati</taxon>
        <taxon>Pseudomonadota</taxon>
        <taxon>Alphaproteobacteria</taxon>
        <taxon>Rhodobacterales</taxon>
        <taxon>Paracoccaceae</taxon>
        <taxon>Tritonibacter</taxon>
    </lineage>
</organism>
<keyword evidence="5" id="KW-1185">Reference proteome</keyword>
<gene>
    <name evidence="4" type="ORF">GFB49_08315</name>
</gene>
<dbReference type="PANTHER" id="PTHR33121">
    <property type="entry name" value="CYCLIC DI-GMP PHOSPHODIESTERASE PDEF"/>
    <property type="match status" value="1"/>
</dbReference>
<dbReference type="SUPFAM" id="SSF141868">
    <property type="entry name" value="EAL domain-like"/>
    <property type="match status" value="1"/>
</dbReference>
<dbReference type="Gene3D" id="3.20.20.450">
    <property type="entry name" value="EAL domain"/>
    <property type="match status" value="1"/>
</dbReference>
<dbReference type="AlphaFoldDB" id="A0A843YGR6"/>
<dbReference type="SUPFAM" id="SSF55073">
    <property type="entry name" value="Nucleotide cyclase"/>
    <property type="match status" value="1"/>
</dbReference>
<evidence type="ECO:0000256" key="1">
    <source>
        <dbReference type="SAM" id="Phobius"/>
    </source>
</evidence>
<dbReference type="InterPro" id="IPR035919">
    <property type="entry name" value="EAL_sf"/>
</dbReference>
<evidence type="ECO:0000313" key="4">
    <source>
        <dbReference type="EMBL" id="MQQ08453.1"/>
    </source>
</evidence>
<evidence type="ECO:0000313" key="5">
    <source>
        <dbReference type="Proteomes" id="UP000444174"/>
    </source>
</evidence>
<keyword evidence="1" id="KW-0812">Transmembrane</keyword>
<dbReference type="InterPro" id="IPR029787">
    <property type="entry name" value="Nucleotide_cyclase"/>
</dbReference>
<dbReference type="SMART" id="SM00052">
    <property type="entry name" value="EAL"/>
    <property type="match status" value="1"/>
</dbReference>
<sequence length="512" mass="56062">MNMLNSGLLARLRNSLAPVLLGPPVLAFLPALTLGTYWMGGEHALMIAALGLPLFFAGLGFFSRGTNAPLDSTTGLVLRDGFEMVTQEVFETAGRKEQNSAVFIIEIDQFAELESEYGEQSVEYVLRQLGQRLSEATRSRDCVARIASNKFGICLSVMPQLDLELCIQLASRYQTKLEEAIQLDGTSIYVTCSIGFCTRRQSPEEESESWVAAAFAALEEAKHNGPSGMRAYSSELHHRTKRRRNLHGEVVQALESGQIQAWFQPQISTDTGQISGFEALARWVHPVHGMIPPTTFLPALEDAGLMERLSEVMVYQSLSALKAWDAAGVDVPQVGVNFAADELRNPGLVERIKWDLERFSLDANRLCIEVLETVVSDSPDDMIVRNIAALGELGCGIDLDDFGTGHASIGAVRRFNVSRIKIDRSFVTKSDRDAEQQKMVAAILTMAERLELETLAEGVETVGEHALLAQLGCDHVQGYGIGRPVPFDQTLDWISAHISKLKEPPAIGGASS</sequence>
<dbReference type="PANTHER" id="PTHR33121:SF70">
    <property type="entry name" value="SIGNALING PROTEIN YKOW"/>
    <property type="match status" value="1"/>
</dbReference>
<proteinExistence type="predicted"/>
<dbReference type="CDD" id="cd01949">
    <property type="entry name" value="GGDEF"/>
    <property type="match status" value="1"/>
</dbReference>
<dbReference type="CDD" id="cd01948">
    <property type="entry name" value="EAL"/>
    <property type="match status" value="1"/>
</dbReference>
<dbReference type="EMBL" id="WIBF01000004">
    <property type="protein sequence ID" value="MQQ08453.1"/>
    <property type="molecule type" value="Genomic_DNA"/>
</dbReference>
<evidence type="ECO:0000259" key="3">
    <source>
        <dbReference type="PROSITE" id="PS50887"/>
    </source>
</evidence>
<keyword evidence="1" id="KW-1133">Transmembrane helix</keyword>
<feature type="transmembrane region" description="Helical" evidence="1">
    <location>
        <begin position="43"/>
        <end position="62"/>
    </location>
</feature>
<name>A0A843YGR6_9RHOB</name>
<dbReference type="InterPro" id="IPR050706">
    <property type="entry name" value="Cyclic-di-GMP_PDE-like"/>
</dbReference>
<dbReference type="PROSITE" id="PS50883">
    <property type="entry name" value="EAL"/>
    <property type="match status" value="1"/>
</dbReference>
<dbReference type="SMART" id="SM00267">
    <property type="entry name" value="GGDEF"/>
    <property type="match status" value="1"/>
</dbReference>
<reference evidence="4 5" key="1">
    <citation type="submission" date="2019-10" db="EMBL/GenBank/DDBJ databases">
        <title>Epibacterium sp. nov., isolated from seawater.</title>
        <authorList>
            <person name="Zhang X."/>
            <person name="Li N."/>
        </authorList>
    </citation>
    <scope>NUCLEOTIDE SEQUENCE [LARGE SCALE GENOMIC DNA]</scope>
    <source>
        <strain evidence="4 5">SM1979</strain>
    </source>
</reference>
<dbReference type="GO" id="GO:0071111">
    <property type="term" value="F:cyclic-guanylate-specific phosphodiesterase activity"/>
    <property type="evidence" value="ECO:0007669"/>
    <property type="project" value="InterPro"/>
</dbReference>
<evidence type="ECO:0000259" key="2">
    <source>
        <dbReference type="PROSITE" id="PS50883"/>
    </source>
</evidence>
<dbReference type="InterPro" id="IPR000160">
    <property type="entry name" value="GGDEF_dom"/>
</dbReference>
<dbReference type="Proteomes" id="UP000444174">
    <property type="component" value="Unassembled WGS sequence"/>
</dbReference>
<feature type="domain" description="GGDEF" evidence="3">
    <location>
        <begin position="98"/>
        <end position="234"/>
    </location>
</feature>
<dbReference type="InterPro" id="IPR043128">
    <property type="entry name" value="Rev_trsase/Diguanyl_cyclase"/>
</dbReference>
<dbReference type="NCBIfam" id="TIGR00254">
    <property type="entry name" value="GGDEF"/>
    <property type="match status" value="1"/>
</dbReference>
<feature type="domain" description="EAL" evidence="2">
    <location>
        <begin position="243"/>
        <end position="498"/>
    </location>
</feature>
<dbReference type="PROSITE" id="PS50887">
    <property type="entry name" value="GGDEF"/>
    <property type="match status" value="1"/>
</dbReference>
<dbReference type="InterPro" id="IPR001633">
    <property type="entry name" value="EAL_dom"/>
</dbReference>
<dbReference type="RefSeq" id="WP_153215405.1">
    <property type="nucleotide sequence ID" value="NZ_WIBF01000004.1"/>
</dbReference>
<dbReference type="Pfam" id="PF00563">
    <property type="entry name" value="EAL"/>
    <property type="match status" value="1"/>
</dbReference>
<protein>
    <submittedName>
        <fullName evidence="4">EAL domain-containing protein</fullName>
    </submittedName>
</protein>
<keyword evidence="1" id="KW-0472">Membrane</keyword>
<accession>A0A843YGR6</accession>
<dbReference type="Gene3D" id="3.30.70.270">
    <property type="match status" value="1"/>
</dbReference>